<feature type="domain" description="JmjC" evidence="1">
    <location>
        <begin position="78"/>
        <end position="269"/>
    </location>
</feature>
<dbReference type="RefSeq" id="WP_222135970.1">
    <property type="nucleotide sequence ID" value="NZ_JAILXK010000001.1"/>
</dbReference>
<dbReference type="Gene3D" id="2.60.120.650">
    <property type="entry name" value="Cupin"/>
    <property type="match status" value="1"/>
</dbReference>
<dbReference type="Pfam" id="PF13621">
    <property type="entry name" value="Cupin_8"/>
    <property type="match status" value="1"/>
</dbReference>
<name>A0ABS7MBX4_9SPHN</name>
<dbReference type="SMART" id="SM00558">
    <property type="entry name" value="JmjC"/>
    <property type="match status" value="1"/>
</dbReference>
<dbReference type="PANTHER" id="PTHR12461">
    <property type="entry name" value="HYPOXIA-INDUCIBLE FACTOR 1 ALPHA INHIBITOR-RELATED"/>
    <property type="match status" value="1"/>
</dbReference>
<evidence type="ECO:0000313" key="3">
    <source>
        <dbReference type="Proteomes" id="UP001166571"/>
    </source>
</evidence>
<organism evidence="2 3">
    <name type="scientific">Sphingopyxis jiangsuensis</name>
    <dbReference type="NCBI Taxonomy" id="2871171"/>
    <lineage>
        <taxon>Bacteria</taxon>
        <taxon>Pseudomonadati</taxon>
        <taxon>Pseudomonadota</taxon>
        <taxon>Alphaproteobacteria</taxon>
        <taxon>Sphingomonadales</taxon>
        <taxon>Sphingomonadaceae</taxon>
        <taxon>Sphingopyxis</taxon>
    </lineage>
</organism>
<reference evidence="2" key="1">
    <citation type="submission" date="2021-08" db="EMBL/GenBank/DDBJ databases">
        <title>Sphingopyxis panaciterrulae sp. nov., isolated from the surface water of the Yellow Sea.</title>
        <authorList>
            <person name="Gao Z."/>
            <person name="Zhang D."/>
            <person name="Zhang A."/>
        </authorList>
    </citation>
    <scope>NUCLEOTIDE SEQUENCE</scope>
    <source>
        <strain evidence="2">XHP0097</strain>
    </source>
</reference>
<accession>A0ABS7MBX4</accession>
<dbReference type="SUPFAM" id="SSF51197">
    <property type="entry name" value="Clavaminate synthase-like"/>
    <property type="match status" value="1"/>
</dbReference>
<dbReference type="EMBL" id="JAILXK010000001">
    <property type="protein sequence ID" value="MBY4636525.1"/>
    <property type="molecule type" value="Genomic_DNA"/>
</dbReference>
<proteinExistence type="predicted"/>
<evidence type="ECO:0000259" key="1">
    <source>
        <dbReference type="PROSITE" id="PS51184"/>
    </source>
</evidence>
<protein>
    <submittedName>
        <fullName evidence="2">Cupin-like domain-containing protein</fullName>
    </submittedName>
</protein>
<dbReference type="InterPro" id="IPR041667">
    <property type="entry name" value="Cupin_8"/>
</dbReference>
<dbReference type="PROSITE" id="PS51184">
    <property type="entry name" value="JMJC"/>
    <property type="match status" value="1"/>
</dbReference>
<sequence>MARDIREVDPDALGELTKQASEALEPVVVRGLASNTPVVSSAIQGDRDLLSYLSGLAHPREVMVLHANEDVEGKFGYSADLSSFNFRRIQTSFPAFLDALRDGTFPPGAVAVQGLQANHVVPGFVEDNAIHFLPAGGEYRLWLGTGAVVATHSDPAPNVAYVAAGTRRFTLFAPEEVGNLYMGPFDPVPNGTQISLADPMDPDPARFPRFPGALERSQTSELHPGDAIFIPTGWYHHVEATSPLNLLVNYWWRDKREAPSPWDALMHGFMALRGLSPAEKRVWRAMFDHYIFETNGDPGSHMPPRVRGILAEAKPQMIEEMRRTLVRSLSGPRG</sequence>
<gene>
    <name evidence="2" type="ORF">K5P26_05150</name>
</gene>
<dbReference type="PANTHER" id="PTHR12461:SF105">
    <property type="entry name" value="HYPOXIA-INDUCIBLE FACTOR 1-ALPHA INHIBITOR"/>
    <property type="match status" value="1"/>
</dbReference>
<comment type="caution">
    <text evidence="2">The sequence shown here is derived from an EMBL/GenBank/DDBJ whole genome shotgun (WGS) entry which is preliminary data.</text>
</comment>
<dbReference type="InterPro" id="IPR003347">
    <property type="entry name" value="JmjC_dom"/>
</dbReference>
<dbReference type="Proteomes" id="UP001166571">
    <property type="component" value="Unassembled WGS sequence"/>
</dbReference>
<keyword evidence="3" id="KW-1185">Reference proteome</keyword>
<evidence type="ECO:0000313" key="2">
    <source>
        <dbReference type="EMBL" id="MBY4636525.1"/>
    </source>
</evidence>